<dbReference type="Gene3D" id="1.10.260.40">
    <property type="entry name" value="lambda repressor-like DNA-binding domains"/>
    <property type="match status" value="1"/>
</dbReference>
<keyword evidence="4" id="KW-1185">Reference proteome</keyword>
<dbReference type="GO" id="GO:0005829">
    <property type="term" value="C:cytosol"/>
    <property type="evidence" value="ECO:0007669"/>
    <property type="project" value="TreeGrafter"/>
</dbReference>
<dbReference type="CDD" id="cd00093">
    <property type="entry name" value="HTH_XRE"/>
    <property type="match status" value="1"/>
</dbReference>
<keyword evidence="1" id="KW-0238">DNA-binding</keyword>
<dbReference type="SMART" id="SM00530">
    <property type="entry name" value="HTH_XRE"/>
    <property type="match status" value="1"/>
</dbReference>
<dbReference type="GO" id="GO:0003700">
    <property type="term" value="F:DNA-binding transcription factor activity"/>
    <property type="evidence" value="ECO:0007669"/>
    <property type="project" value="TreeGrafter"/>
</dbReference>
<protein>
    <submittedName>
        <fullName evidence="3">Helix-turn-helix protein</fullName>
    </submittedName>
</protein>
<dbReference type="InterPro" id="IPR001387">
    <property type="entry name" value="Cro/C1-type_HTH"/>
</dbReference>
<dbReference type="Pfam" id="PF13560">
    <property type="entry name" value="HTH_31"/>
    <property type="match status" value="1"/>
</dbReference>
<dbReference type="AlphaFoldDB" id="A0A2W7IJC8"/>
<evidence type="ECO:0000256" key="1">
    <source>
        <dbReference type="ARBA" id="ARBA00023125"/>
    </source>
</evidence>
<proteinExistence type="predicted"/>
<organism evidence="3 4">
    <name type="scientific">Humitalea rosea</name>
    <dbReference type="NCBI Taxonomy" id="990373"/>
    <lineage>
        <taxon>Bacteria</taxon>
        <taxon>Pseudomonadati</taxon>
        <taxon>Pseudomonadota</taxon>
        <taxon>Alphaproteobacteria</taxon>
        <taxon>Acetobacterales</taxon>
        <taxon>Roseomonadaceae</taxon>
        <taxon>Humitalea</taxon>
    </lineage>
</organism>
<accession>A0A2W7IJC8</accession>
<sequence>MQHAAPVTMNKRAPTVSDFALGREIRELRRSQGKTQKDLARLVGVTGAQLHRYETGATRIAASRLIAIADALGTSADTLISAGSDGDRGGTKHVASRRSADDIVELIQVFGSISDPKHRSALVAVARMMATHYQRSDTPSDETE</sequence>
<evidence type="ECO:0000313" key="3">
    <source>
        <dbReference type="EMBL" id="PZW46798.1"/>
    </source>
</evidence>
<reference evidence="3 4" key="1">
    <citation type="submission" date="2018-06" db="EMBL/GenBank/DDBJ databases">
        <title>Genomic Encyclopedia of Archaeal and Bacterial Type Strains, Phase II (KMG-II): from individual species to whole genera.</title>
        <authorList>
            <person name="Goeker M."/>
        </authorList>
    </citation>
    <scope>NUCLEOTIDE SEQUENCE [LARGE SCALE GENOMIC DNA]</scope>
    <source>
        <strain evidence="3 4">DSM 24525</strain>
    </source>
</reference>
<dbReference type="Proteomes" id="UP000249688">
    <property type="component" value="Unassembled WGS sequence"/>
</dbReference>
<name>A0A2W7IJC8_9PROT</name>
<dbReference type="PANTHER" id="PTHR46797">
    <property type="entry name" value="HTH-TYPE TRANSCRIPTIONAL REGULATOR"/>
    <property type="match status" value="1"/>
</dbReference>
<dbReference type="EMBL" id="QKYU01000008">
    <property type="protein sequence ID" value="PZW46798.1"/>
    <property type="molecule type" value="Genomic_DNA"/>
</dbReference>
<comment type="caution">
    <text evidence="3">The sequence shown here is derived from an EMBL/GenBank/DDBJ whole genome shotgun (WGS) entry which is preliminary data.</text>
</comment>
<evidence type="ECO:0000313" key="4">
    <source>
        <dbReference type="Proteomes" id="UP000249688"/>
    </source>
</evidence>
<feature type="domain" description="HTH cro/C1-type" evidence="2">
    <location>
        <begin position="25"/>
        <end position="79"/>
    </location>
</feature>
<dbReference type="SUPFAM" id="SSF47413">
    <property type="entry name" value="lambda repressor-like DNA-binding domains"/>
    <property type="match status" value="1"/>
</dbReference>
<dbReference type="InterPro" id="IPR050807">
    <property type="entry name" value="TransReg_Diox_bact_type"/>
</dbReference>
<gene>
    <name evidence="3" type="ORF">C8P66_10877</name>
</gene>
<dbReference type="InterPro" id="IPR010982">
    <property type="entry name" value="Lambda_DNA-bd_dom_sf"/>
</dbReference>
<evidence type="ECO:0000259" key="2">
    <source>
        <dbReference type="PROSITE" id="PS50943"/>
    </source>
</evidence>
<dbReference type="PROSITE" id="PS50943">
    <property type="entry name" value="HTH_CROC1"/>
    <property type="match status" value="1"/>
</dbReference>
<dbReference type="PANTHER" id="PTHR46797:SF1">
    <property type="entry name" value="METHYLPHOSPHONATE SYNTHASE"/>
    <property type="match status" value="1"/>
</dbReference>
<dbReference type="GO" id="GO:0003677">
    <property type="term" value="F:DNA binding"/>
    <property type="evidence" value="ECO:0007669"/>
    <property type="project" value="UniProtKB-KW"/>
</dbReference>